<accession>A0A1I5YP99</accession>
<keyword evidence="2" id="KW-0732">Signal</keyword>
<feature type="region of interest" description="Disordered" evidence="1">
    <location>
        <begin position="59"/>
        <end position="78"/>
    </location>
</feature>
<dbReference type="EMBL" id="FOXQ01000013">
    <property type="protein sequence ID" value="SFQ46064.1"/>
    <property type="molecule type" value="Genomic_DNA"/>
</dbReference>
<feature type="compositionally biased region" description="Basic and acidic residues" evidence="1">
    <location>
        <begin position="68"/>
        <end position="78"/>
    </location>
</feature>
<evidence type="ECO:0000256" key="2">
    <source>
        <dbReference type="SAM" id="SignalP"/>
    </source>
</evidence>
<dbReference type="Proteomes" id="UP000199031">
    <property type="component" value="Unassembled WGS sequence"/>
</dbReference>
<dbReference type="RefSeq" id="WP_090661861.1">
    <property type="nucleotide sequence ID" value="NZ_FOXQ01000013.1"/>
</dbReference>
<feature type="chain" id="PRO_5011630651" description="LTXXQ motif family protein" evidence="2">
    <location>
        <begin position="22"/>
        <end position="119"/>
    </location>
</feature>
<evidence type="ECO:0000313" key="4">
    <source>
        <dbReference type="Proteomes" id="UP000199031"/>
    </source>
</evidence>
<feature type="signal peptide" evidence="2">
    <location>
        <begin position="1"/>
        <end position="21"/>
    </location>
</feature>
<keyword evidence="4" id="KW-1185">Reference proteome</keyword>
<name>A0A1I5YP99_9BACT</name>
<protein>
    <recommendedName>
        <fullName evidence="5">LTXXQ motif family protein</fullName>
    </recommendedName>
</protein>
<proteinExistence type="predicted"/>
<dbReference type="STRING" id="1465490.SAMN05444277_11383"/>
<gene>
    <name evidence="3" type="ORF">SAMN05444277_11383</name>
</gene>
<evidence type="ECO:0000256" key="1">
    <source>
        <dbReference type="SAM" id="MobiDB-lite"/>
    </source>
</evidence>
<organism evidence="3 4">
    <name type="scientific">Parafilimonas terrae</name>
    <dbReference type="NCBI Taxonomy" id="1465490"/>
    <lineage>
        <taxon>Bacteria</taxon>
        <taxon>Pseudomonadati</taxon>
        <taxon>Bacteroidota</taxon>
        <taxon>Chitinophagia</taxon>
        <taxon>Chitinophagales</taxon>
        <taxon>Chitinophagaceae</taxon>
        <taxon>Parafilimonas</taxon>
    </lineage>
</organism>
<evidence type="ECO:0008006" key="5">
    <source>
        <dbReference type="Google" id="ProtNLM"/>
    </source>
</evidence>
<evidence type="ECO:0000313" key="3">
    <source>
        <dbReference type="EMBL" id="SFQ46064.1"/>
    </source>
</evidence>
<sequence length="119" mass="13469">MKKLLATMFIATVFFTVSASAQPGGRGERVKQYLTDSLGVSAANADSVMAISQRSMQQMRSIMQDQALSRDDKREKAKPIRDAAKEEMKKYLTADQLQKLDQKQMEWRQNRRGGNGGRR</sequence>
<dbReference type="AlphaFoldDB" id="A0A1I5YP99"/>
<reference evidence="3 4" key="1">
    <citation type="submission" date="2016-10" db="EMBL/GenBank/DDBJ databases">
        <authorList>
            <person name="de Groot N.N."/>
        </authorList>
    </citation>
    <scope>NUCLEOTIDE SEQUENCE [LARGE SCALE GENOMIC DNA]</scope>
    <source>
        <strain evidence="3 4">DSM 28286</strain>
    </source>
</reference>